<name>A0A0D0BY58_9AGAR</name>
<organism evidence="1 2">
    <name type="scientific">Collybiopsis luxurians FD-317 M1</name>
    <dbReference type="NCBI Taxonomy" id="944289"/>
    <lineage>
        <taxon>Eukaryota</taxon>
        <taxon>Fungi</taxon>
        <taxon>Dikarya</taxon>
        <taxon>Basidiomycota</taxon>
        <taxon>Agaricomycotina</taxon>
        <taxon>Agaricomycetes</taxon>
        <taxon>Agaricomycetidae</taxon>
        <taxon>Agaricales</taxon>
        <taxon>Marasmiineae</taxon>
        <taxon>Omphalotaceae</taxon>
        <taxon>Collybiopsis</taxon>
        <taxon>Collybiopsis luxurians</taxon>
    </lineage>
</organism>
<dbReference type="Proteomes" id="UP000053593">
    <property type="component" value="Unassembled WGS sequence"/>
</dbReference>
<protein>
    <submittedName>
        <fullName evidence="1">Unplaced genomic scaffold GYMLUscaffold_26, whole genome shotgun sequence</fullName>
    </submittedName>
</protein>
<evidence type="ECO:0000313" key="2">
    <source>
        <dbReference type="Proteomes" id="UP000053593"/>
    </source>
</evidence>
<proteinExistence type="predicted"/>
<dbReference type="EMBL" id="KN834774">
    <property type="protein sequence ID" value="KIK60696.1"/>
    <property type="molecule type" value="Genomic_DNA"/>
</dbReference>
<dbReference type="AlphaFoldDB" id="A0A0D0BY58"/>
<accession>A0A0D0BY58</accession>
<sequence length="111" mass="12893">MEEGWEKMPSHLKCKYYFLSQTMALKCYILFRHLNQDQQMLDENFHIGQYLKNSNLDDISLLTDNSIGYFPDQKDAKDHLAKVPKTNEVHSPPVNGESLLISTHRSLLVII</sequence>
<evidence type="ECO:0000313" key="1">
    <source>
        <dbReference type="EMBL" id="KIK60696.1"/>
    </source>
</evidence>
<dbReference type="OrthoDB" id="3149508at2759"/>
<dbReference type="HOGENOM" id="CLU_2158711_0_0_1"/>
<reference evidence="1 2" key="1">
    <citation type="submission" date="2014-04" db="EMBL/GenBank/DDBJ databases">
        <title>Evolutionary Origins and Diversification of the Mycorrhizal Mutualists.</title>
        <authorList>
            <consortium name="DOE Joint Genome Institute"/>
            <consortium name="Mycorrhizal Genomics Consortium"/>
            <person name="Kohler A."/>
            <person name="Kuo A."/>
            <person name="Nagy L.G."/>
            <person name="Floudas D."/>
            <person name="Copeland A."/>
            <person name="Barry K.W."/>
            <person name="Cichocki N."/>
            <person name="Veneault-Fourrey C."/>
            <person name="LaButti K."/>
            <person name="Lindquist E.A."/>
            <person name="Lipzen A."/>
            <person name="Lundell T."/>
            <person name="Morin E."/>
            <person name="Murat C."/>
            <person name="Riley R."/>
            <person name="Ohm R."/>
            <person name="Sun H."/>
            <person name="Tunlid A."/>
            <person name="Henrissat B."/>
            <person name="Grigoriev I.V."/>
            <person name="Hibbett D.S."/>
            <person name="Martin F."/>
        </authorList>
    </citation>
    <scope>NUCLEOTIDE SEQUENCE [LARGE SCALE GENOMIC DNA]</scope>
    <source>
        <strain evidence="1 2">FD-317 M1</strain>
    </source>
</reference>
<keyword evidence="2" id="KW-1185">Reference proteome</keyword>
<gene>
    <name evidence="1" type="ORF">GYMLUDRAFT_59409</name>
</gene>